<feature type="coiled-coil region" evidence="1">
    <location>
        <begin position="2232"/>
        <end position="2277"/>
    </location>
</feature>
<comment type="caution">
    <text evidence="3">The sequence shown here is derived from an EMBL/GenBank/DDBJ whole genome shotgun (WGS) entry which is preliminary data.</text>
</comment>
<feature type="region of interest" description="Disordered" evidence="2">
    <location>
        <begin position="1736"/>
        <end position="1771"/>
    </location>
</feature>
<feature type="compositionally biased region" description="Basic and acidic residues" evidence="2">
    <location>
        <begin position="1760"/>
        <end position="1771"/>
    </location>
</feature>
<feature type="compositionally biased region" description="Basic and acidic residues" evidence="2">
    <location>
        <begin position="2363"/>
        <end position="2373"/>
    </location>
</feature>
<gene>
    <name evidence="3" type="ORF">APLA_LOCUS5142</name>
</gene>
<evidence type="ECO:0000313" key="4">
    <source>
        <dbReference type="Proteomes" id="UP000494256"/>
    </source>
</evidence>
<feature type="compositionally biased region" description="Basic and acidic residues" evidence="2">
    <location>
        <begin position="1741"/>
        <end position="1750"/>
    </location>
</feature>
<feature type="coiled-coil region" evidence="1">
    <location>
        <begin position="789"/>
        <end position="854"/>
    </location>
</feature>
<sequence>MSFITKRERVFNEYDLFDLPARNEGKLKAYASCTDARAWSHFCSDKSEHLVEIIKRNNETVRPKYLPTNVIVDTLMVAKNAEIARLKQKIEQFEQMLAAYDQLELSCAQKCEIADAHAAIKAANKELNDMCLDLDLSGFTEVLDSETYETGKSRGDGEEIMPQMYDHEGQATPMTEVKASQISINCTCEAETLAIDPRIDEMQETIIGKDAKLNAMKNTIAVMEIDLCEPYCIYAHIYTALEKIFGILCQNDKYRQYLNLLTAGKNTQCIDIRGKILFKLKVLEKFCGALIAPCNQQFNDDTTNNDCECYRSEVITRIETNYAITSAELSHTIDNKRAHLVADIIQNEEMKEILSKDSFSVKQDTDILEDVYFLHEFNIDSENLNRLKKLQENYDDLMTCYESLKHENECLGIRCHKYAELEKEFENLKIKVNEYNSLWNEKEHYRKRSADLDTLKEQYLILTDETTNLETQLKAESEINNIKCKTIEDLRNENVRLEKKLNDALLIFEKEKSTLLCKLKEADCRVLCQGQQIKSLSIQIDRLLEQDQKTLSSQEAESTSLALIDEVESNRDQIKNLKDALFCNEEEKQGLQQRYQDQLKLITELRSELDDWKCAYEKTLQRNDYLEKYTESLLNETRVLTEDVKKKSEAVENLLKIVGNKSQEINKLIHDSEKSKKENKDLAKQINELQKSFNSNVVSLETEKVEALKYLQLAREESEELLQKVKDYNEVMRVNDDVMKSLDIHEEIRKELDDNKSQDNDLASSAKNNSMLKEIQRLRELHKFVVSNVNSLEDANKQYKTSLQITQKESGQLKIKLSEYENLSLLMKNLQSSYDKLLEEKNRLETELMEKGIELENALLSIQITKRESYDLIDKLQQSQNIKDELLRLSDAYKKLAIEKHAAQTDLLETKTQMENLLQSLTNMKLHNECLLQQCGRLDEVERELQDTKKAYNSLLSEKNTLLDGFNDKKEREFNNLYDMLEKKIEENRELTEQISSLQENQAVTKNSMQSLQDDNLRAQATLNVIKKESADLLEQLRHYKTLETEFEKLKRAHDQMKIEKEKLQTELNVQLADLKRIEEQNSELHCHSQNLIIHSEQLEKALINSRTELIKNTASPDNSYKHVLMEIDDMKREKMVNQKKIRDLRDKLKDSETTISNLSEELMIRNDKIAILENHINKLEDEVRKLHINLFEVVNTGEEMKEYSFQKIDSIKNIEAHHSKATHNMKMELAKLQQHNAVLEEQLSVSKKSSEESSRDNNRFVSELVHLCNEREIIVTEIKGIEVTSLGDSALSPTNCDIEDILLSLDRIRKCYESKNSKSSLLEQTILKVQTSSQLLLSKADEAKRLVEKEKQKIISEKEDAIRDRQNMEKQMVELKEKLEKQMADDKSVIQDLEAMILNQKLIIDKINKSTQDYISKLKEELQSLQNLYSDSITKINELQEELQNITEDRNCQKKILENLKVNFETKSEEICELKKELEKYKNKHFDSTGTQTKTIASYRSRETEIEKELLEKGKIHIGYDDAKPKPINRTLEDLDKEDKLKQSEKAKQHNADSEIIKQENTRQNEVQVLTANVISNFDYVKTSYKEYKIKCLSTGKIQQCSISCPSDKEINEDQPNSQSTGKEEESEYSFSDIKAGNSNLNDTYNKGSNYKHTSRPKTTSGNILVDKHNPKKASALVGFVITDNSNGKHKDSENVPINSASLNKDLLIIYKDSHTSSINREQEKDTWSDMTIETTKGNSKKDKNDDVKYIVQDSYSGPDDRKDDKDKTTLKIKMPRVENESNNSLMTTSDYDKKSLGSYTLDIYSSPKQTLECVSVSDTRMTNNGSDRNTKNSTPSLQDLYNNISHSHGENTLKYDIYKKVVKSNASSKSIKNNVKRTHTISNEKDKIPIDGEQGSNHKLLRVDADVLLLNTEETRTRLPNDKVIQKIRDFGLEYILDIVQGEFDPIKTKNFTENIAKLKEEKSRSLSKLNDSKVSSTENKTISILSRNSNNSISRAFSEKSVMVQLDTKVDYDNTIDSLTKALENVEKDYKKKIEAIKMQYDNNIKSIINDHNQGVKNIQNLHEETLQDMLKIHENEVENLRSMSIEAMRKAEKLEKENRALKTKISDRGMICLEEEPIKMSTHDLRKRKKCRGDTKLLTKTTVEAFNVKPKPRMHGPCTCTLDVNISDTIRNIFEQVDVEQRKMAEHTYLKYIANKMLNGNIEVLDGHELSFLHLKVCRMWKTKLSKEEALRRRIDSLETELVNKQRNTQQHIADLDRKVAEERRRLQEVCEAVCRASPRNSRPSSPATEISSMPPPSSTAEEQKFLSTCACNGELGVRGSAGDLTLFSGGIRTRCTTTRNDKEKGALAKLDVEDRRREKKLYNDEPPTRLRRSHDRQVRSKK</sequence>
<reference evidence="3 4" key="1">
    <citation type="submission" date="2020-04" db="EMBL/GenBank/DDBJ databases">
        <authorList>
            <person name="Wallbank WR R."/>
            <person name="Pardo Diaz C."/>
            <person name="Kozak K."/>
            <person name="Martin S."/>
            <person name="Jiggins C."/>
            <person name="Moest M."/>
            <person name="Warren A I."/>
            <person name="Byers J.R.P. K."/>
            <person name="Montejo-Kovacevich G."/>
            <person name="Yen C E."/>
        </authorList>
    </citation>
    <scope>NUCLEOTIDE SEQUENCE [LARGE SCALE GENOMIC DNA]</scope>
</reference>
<feature type="coiled-coil region" evidence="1">
    <location>
        <begin position="1341"/>
        <end position="1464"/>
    </location>
</feature>
<feature type="coiled-coil region" evidence="1">
    <location>
        <begin position="1128"/>
        <end position="1190"/>
    </location>
</feature>
<name>A0A8S0ZF08_ARCPL</name>
<keyword evidence="1" id="KW-0175">Coiled coil</keyword>
<feature type="coiled-coil region" evidence="1">
    <location>
        <begin position="387"/>
        <end position="507"/>
    </location>
</feature>
<protein>
    <submittedName>
        <fullName evidence="3">Uncharacterized protein</fullName>
    </submittedName>
</protein>
<feature type="coiled-coil region" evidence="1">
    <location>
        <begin position="665"/>
        <end position="731"/>
    </location>
</feature>
<accession>A0A8S0ZF08</accession>
<feature type="compositionally biased region" description="Low complexity" evidence="2">
    <location>
        <begin position="2280"/>
        <end position="2292"/>
    </location>
</feature>
<evidence type="ECO:0000256" key="2">
    <source>
        <dbReference type="SAM" id="MobiDB-lite"/>
    </source>
</evidence>
<evidence type="ECO:0000256" key="1">
    <source>
        <dbReference type="SAM" id="Coils"/>
    </source>
</evidence>
<feature type="coiled-coil region" evidence="1">
    <location>
        <begin position="1223"/>
        <end position="1250"/>
    </location>
</feature>
<feature type="coiled-coil region" evidence="1">
    <location>
        <begin position="2067"/>
        <end position="2108"/>
    </location>
</feature>
<feature type="compositionally biased region" description="Polar residues" evidence="2">
    <location>
        <begin position="1638"/>
        <end position="1664"/>
    </location>
</feature>
<proteinExistence type="predicted"/>
<feature type="region of interest" description="Disordered" evidence="2">
    <location>
        <begin position="1608"/>
        <end position="1669"/>
    </location>
</feature>
<dbReference type="Proteomes" id="UP000494256">
    <property type="component" value="Unassembled WGS sequence"/>
</dbReference>
<feature type="region of interest" description="Disordered" evidence="2">
    <location>
        <begin position="2363"/>
        <end position="2387"/>
    </location>
</feature>
<feature type="region of interest" description="Disordered" evidence="2">
    <location>
        <begin position="2280"/>
        <end position="2306"/>
    </location>
</feature>
<organism evidence="3 4">
    <name type="scientific">Arctia plantaginis</name>
    <name type="common">Wood tiger moth</name>
    <name type="synonym">Phalaena plantaginis</name>
    <dbReference type="NCBI Taxonomy" id="874455"/>
    <lineage>
        <taxon>Eukaryota</taxon>
        <taxon>Metazoa</taxon>
        <taxon>Ecdysozoa</taxon>
        <taxon>Arthropoda</taxon>
        <taxon>Hexapoda</taxon>
        <taxon>Insecta</taxon>
        <taxon>Pterygota</taxon>
        <taxon>Neoptera</taxon>
        <taxon>Endopterygota</taxon>
        <taxon>Lepidoptera</taxon>
        <taxon>Glossata</taxon>
        <taxon>Ditrysia</taxon>
        <taxon>Noctuoidea</taxon>
        <taxon>Erebidae</taxon>
        <taxon>Arctiinae</taxon>
        <taxon>Arctia</taxon>
    </lineage>
</organism>
<feature type="coiled-coil region" evidence="1">
    <location>
        <begin position="2012"/>
        <end position="2039"/>
    </location>
</feature>
<evidence type="ECO:0000313" key="3">
    <source>
        <dbReference type="EMBL" id="CAB3231359.1"/>
    </source>
</evidence>
<feature type="coiled-coil region" evidence="1">
    <location>
        <begin position="574"/>
        <end position="622"/>
    </location>
</feature>
<feature type="coiled-coil region" evidence="1">
    <location>
        <begin position="938"/>
        <end position="1081"/>
    </location>
</feature>
<feature type="coiled-coil region" evidence="1">
    <location>
        <begin position="76"/>
        <end position="103"/>
    </location>
</feature>
<dbReference type="OrthoDB" id="10066407at2759"/>
<dbReference type="EMBL" id="CADEBD010000288">
    <property type="protein sequence ID" value="CAB3231359.1"/>
    <property type="molecule type" value="Genomic_DNA"/>
</dbReference>